<protein>
    <submittedName>
        <fullName evidence="2">Uncharacterized protein</fullName>
    </submittedName>
</protein>
<proteinExistence type="predicted"/>
<sequence>MDYEHFAITLFVVVLSLPLSIVADPTCNTTYTSGIPFDVFSGTLNVYSQFCDEVGKYNGHESVSWTVNTTGDMLSNTLPRFDWSFDRTPAADGYTIDLAYNPTTRGVPCAVHAGCTEIFQGFSSVCGHNGASKDLMAYQASAGSGCGLYTYFITPPANAVSERRCYPLNYFGHYHMKVQDWVLNKLIHEFVCIPDRQTVHASDNSTWLWNEKYTINNVPYLFQVYWQDGCYQQTMEADFNFPIPGRQDVNCSGLLWNDFTQCSQNDGVGGNITVGCLVYEYKTIDQRVHGGF</sequence>
<keyword evidence="3" id="KW-1185">Reference proteome</keyword>
<comment type="caution">
    <text evidence="2">The sequence shown here is derived from an EMBL/GenBank/DDBJ whole genome shotgun (WGS) entry which is preliminary data.</text>
</comment>
<evidence type="ECO:0000256" key="1">
    <source>
        <dbReference type="SAM" id="SignalP"/>
    </source>
</evidence>
<name>A0A9P8UT09_9PEZI</name>
<dbReference type="AlphaFoldDB" id="A0A9P8UT09"/>
<keyword evidence="1" id="KW-0732">Signal</keyword>
<gene>
    <name evidence="2" type="ORF">BKA67DRAFT_532952</name>
</gene>
<dbReference type="OrthoDB" id="1896086at2759"/>
<evidence type="ECO:0000313" key="3">
    <source>
        <dbReference type="Proteomes" id="UP000758603"/>
    </source>
</evidence>
<dbReference type="GeneID" id="70128519"/>
<organism evidence="2 3">
    <name type="scientific">Truncatella angustata</name>
    <dbReference type="NCBI Taxonomy" id="152316"/>
    <lineage>
        <taxon>Eukaryota</taxon>
        <taxon>Fungi</taxon>
        <taxon>Dikarya</taxon>
        <taxon>Ascomycota</taxon>
        <taxon>Pezizomycotina</taxon>
        <taxon>Sordariomycetes</taxon>
        <taxon>Xylariomycetidae</taxon>
        <taxon>Amphisphaeriales</taxon>
        <taxon>Sporocadaceae</taxon>
        <taxon>Truncatella</taxon>
    </lineage>
</organism>
<dbReference type="RefSeq" id="XP_045961995.1">
    <property type="nucleotide sequence ID" value="XM_046099627.1"/>
</dbReference>
<feature type="chain" id="PRO_5040502553" evidence="1">
    <location>
        <begin position="24"/>
        <end position="292"/>
    </location>
</feature>
<feature type="signal peptide" evidence="1">
    <location>
        <begin position="1"/>
        <end position="23"/>
    </location>
</feature>
<reference evidence="2" key="1">
    <citation type="journal article" date="2021" name="Nat. Commun.">
        <title>Genetic determinants of endophytism in the Arabidopsis root mycobiome.</title>
        <authorList>
            <person name="Mesny F."/>
            <person name="Miyauchi S."/>
            <person name="Thiergart T."/>
            <person name="Pickel B."/>
            <person name="Atanasova L."/>
            <person name="Karlsson M."/>
            <person name="Huettel B."/>
            <person name="Barry K.W."/>
            <person name="Haridas S."/>
            <person name="Chen C."/>
            <person name="Bauer D."/>
            <person name="Andreopoulos W."/>
            <person name="Pangilinan J."/>
            <person name="LaButti K."/>
            <person name="Riley R."/>
            <person name="Lipzen A."/>
            <person name="Clum A."/>
            <person name="Drula E."/>
            <person name="Henrissat B."/>
            <person name="Kohler A."/>
            <person name="Grigoriev I.V."/>
            <person name="Martin F.M."/>
            <person name="Hacquard S."/>
        </authorList>
    </citation>
    <scope>NUCLEOTIDE SEQUENCE</scope>
    <source>
        <strain evidence="2">MPI-SDFR-AT-0073</strain>
    </source>
</reference>
<evidence type="ECO:0000313" key="2">
    <source>
        <dbReference type="EMBL" id="KAH6657761.1"/>
    </source>
</evidence>
<accession>A0A9P8UT09</accession>
<dbReference type="Proteomes" id="UP000758603">
    <property type="component" value="Unassembled WGS sequence"/>
</dbReference>
<dbReference type="EMBL" id="JAGPXC010000002">
    <property type="protein sequence ID" value="KAH6657761.1"/>
    <property type="molecule type" value="Genomic_DNA"/>
</dbReference>